<keyword evidence="2" id="KW-1185">Reference proteome</keyword>
<dbReference type="Pfam" id="PF13563">
    <property type="entry name" value="2_5_RNA_ligase2"/>
    <property type="match status" value="1"/>
</dbReference>
<evidence type="ECO:0000313" key="1">
    <source>
        <dbReference type="EMBL" id="CAF0859979.1"/>
    </source>
</evidence>
<accession>A0A813X0N1</accession>
<name>A0A813X0N1_ADIRI</name>
<dbReference type="PANTHER" id="PTHR37474:SF1">
    <property type="entry name" value="2'-5' RNA LIGASE FAMILY PROTEIN"/>
    <property type="match status" value="1"/>
</dbReference>
<protein>
    <submittedName>
        <fullName evidence="1">Uncharacterized protein</fullName>
    </submittedName>
</protein>
<gene>
    <name evidence="1" type="ORF">XAT740_LOCUS5935</name>
</gene>
<evidence type="ECO:0000313" key="2">
    <source>
        <dbReference type="Proteomes" id="UP000663828"/>
    </source>
</evidence>
<dbReference type="Proteomes" id="UP000663828">
    <property type="component" value="Unassembled WGS sequence"/>
</dbReference>
<sequence length="341" mass="39891">MASTTTNQTALCLIPPEDVWGQIQAIRSANDRAYPRWMPHINFVYPFVSESSFDTIKTQLETVVHQQKPFTVRFDQNSFHYFSQQDQKCTYHLRPTDSTNVIELQQVIQNQLSKICKKKRPFEAHITLGQCKIKDVDNILTNLRSNWSPIEFLVDRVYMISRENHPENLFTIKNEILLLDRKDDSTASSKPMNTLCILPPNGFSSRFLHLFERTSLQPSQTLRIVLGEYEADQVNSDLRSKLESTSKFSLEFGQDSLGYDEVNSRLFLMPTNIEEIKQLQILDQTKYDGSLTLGHLNRNDLDEVKERYAKSWRNEMNRFEIERIHLVDPADKFKFIFRLKS</sequence>
<dbReference type="SUPFAM" id="SSF55144">
    <property type="entry name" value="LigT-like"/>
    <property type="match status" value="1"/>
</dbReference>
<comment type="caution">
    <text evidence="1">The sequence shown here is derived from an EMBL/GenBank/DDBJ whole genome shotgun (WGS) entry which is preliminary data.</text>
</comment>
<dbReference type="EMBL" id="CAJNOR010000263">
    <property type="protein sequence ID" value="CAF0859979.1"/>
    <property type="molecule type" value="Genomic_DNA"/>
</dbReference>
<dbReference type="InterPro" id="IPR009097">
    <property type="entry name" value="Cyclic_Pdiesterase"/>
</dbReference>
<dbReference type="AlphaFoldDB" id="A0A813X0N1"/>
<organism evidence="1 2">
    <name type="scientific">Adineta ricciae</name>
    <name type="common">Rotifer</name>
    <dbReference type="NCBI Taxonomy" id="249248"/>
    <lineage>
        <taxon>Eukaryota</taxon>
        <taxon>Metazoa</taxon>
        <taxon>Spiralia</taxon>
        <taxon>Gnathifera</taxon>
        <taxon>Rotifera</taxon>
        <taxon>Eurotatoria</taxon>
        <taxon>Bdelloidea</taxon>
        <taxon>Adinetida</taxon>
        <taxon>Adinetidae</taxon>
        <taxon>Adineta</taxon>
    </lineage>
</organism>
<dbReference type="PANTHER" id="PTHR37474">
    <property type="entry name" value="RNA LIGASE/CYCLIC NUCLEOTIDE PHOSPHODIESTERASE"/>
    <property type="match status" value="1"/>
</dbReference>
<dbReference type="Gene3D" id="3.90.1140.10">
    <property type="entry name" value="Cyclic phosphodiesterase"/>
    <property type="match status" value="1"/>
</dbReference>
<proteinExistence type="predicted"/>
<reference evidence="1" key="1">
    <citation type="submission" date="2021-02" db="EMBL/GenBank/DDBJ databases">
        <authorList>
            <person name="Nowell W R."/>
        </authorList>
    </citation>
    <scope>NUCLEOTIDE SEQUENCE</scope>
</reference>